<evidence type="ECO:0000313" key="2">
    <source>
        <dbReference type="Proteomes" id="UP000177331"/>
    </source>
</evidence>
<protein>
    <submittedName>
        <fullName evidence="1">Uncharacterized protein</fullName>
    </submittedName>
</protein>
<proteinExistence type="predicted"/>
<comment type="caution">
    <text evidence="1">The sequence shown here is derived from an EMBL/GenBank/DDBJ whole genome shotgun (WGS) entry which is preliminary data.</text>
</comment>
<gene>
    <name evidence="1" type="ORF">A2318_03210</name>
</gene>
<sequence>MGEVSLRSKSFHLSPPIRVDGGYVVSLRAPLATIAAYAAIQEWDSHNIVVFGQNGAVPGLKKEDIEAHMIVIKGDHNMSDVAGSIDKSILHALLQDEFDYANMIAGFHNGVQVVNFGCAFATNPFGEYITDVLFNTFFDRTNLLKRSHDLSNTLLFIGGEKDRTLCAKIAGRDGTYKMLPSPYAGVVESRHAVVGKNILLTASFDQKDIYAIDAESLVDFLSEPESVLVWSEQRIAHNIEDIAVVDGSPDTVILTLSEGSFRLMPITVRFEKDDLVLRPGVSEGICLADLGGEILSPVVRIAWNGHLVLADRHNTSTLLRFDRSSNFGQKFEDMISRATSHQLTSRPLP</sequence>
<dbReference type="Proteomes" id="UP000177331">
    <property type="component" value="Unassembled WGS sequence"/>
</dbReference>
<accession>A0A1F7WA80</accession>
<dbReference type="AlphaFoldDB" id="A0A1F7WA80"/>
<dbReference type="EMBL" id="MGFD01000004">
    <property type="protein sequence ID" value="OGL99721.1"/>
    <property type="molecule type" value="Genomic_DNA"/>
</dbReference>
<reference evidence="1 2" key="1">
    <citation type="journal article" date="2016" name="Nat. Commun.">
        <title>Thousands of microbial genomes shed light on interconnected biogeochemical processes in an aquifer system.</title>
        <authorList>
            <person name="Anantharaman K."/>
            <person name="Brown C.T."/>
            <person name="Hug L.A."/>
            <person name="Sharon I."/>
            <person name="Castelle C.J."/>
            <person name="Probst A.J."/>
            <person name="Thomas B.C."/>
            <person name="Singh A."/>
            <person name="Wilkins M.J."/>
            <person name="Karaoz U."/>
            <person name="Brodie E.L."/>
            <person name="Williams K.H."/>
            <person name="Hubbard S.S."/>
            <person name="Banfield J.F."/>
        </authorList>
    </citation>
    <scope>NUCLEOTIDE SEQUENCE [LARGE SCALE GENOMIC DNA]</scope>
</reference>
<evidence type="ECO:0000313" key="1">
    <source>
        <dbReference type="EMBL" id="OGL99721.1"/>
    </source>
</evidence>
<name>A0A1F7WA80_9BACT</name>
<organism evidence="1 2">
    <name type="scientific">Candidatus Uhrbacteria bacterium RIFOXYB2_FULL_45_11</name>
    <dbReference type="NCBI Taxonomy" id="1802421"/>
    <lineage>
        <taxon>Bacteria</taxon>
        <taxon>Candidatus Uhriibacteriota</taxon>
    </lineage>
</organism>